<dbReference type="EMBL" id="CAFBPX010000062">
    <property type="protein sequence ID" value="CAB5032433.1"/>
    <property type="molecule type" value="Genomic_DNA"/>
</dbReference>
<dbReference type="AlphaFoldDB" id="A0A6J7RU13"/>
<sequence length="332" mass="33799">MSSLLDPVVIPGEAEFQLPGDGILAPASGDVPQSFDAACTVCGASRVEGQDWCLECGTAFAAQRGIPGVQTVALAGAFTLLMAGGAVAAGVAAINDTLPPRKTEVKVVAQTADVVPTTPDSVPLTDPVPSDLPPIDTAPVPLDTGSTTTTTTPVTPVVPKPAHPVIELGADAASIYDPDDSATSSNEPSYAVGKKATPSWFVTTAPGDTPGVISPMNVGLNVDLGSAHKVTKLTLTTVTPGFTVTVLGSNTVDPPQSVDDPKWTTLGEAASVDAAALSDTDPQPNKADEPGDKTLLLGLGGRSKKYRNIVLWFTAPPTAGPTVRIAQLKFFG</sequence>
<reference evidence="2" key="1">
    <citation type="submission" date="2020-05" db="EMBL/GenBank/DDBJ databases">
        <authorList>
            <person name="Chiriac C."/>
            <person name="Salcher M."/>
            <person name="Ghai R."/>
            <person name="Kavagutti S V."/>
        </authorList>
    </citation>
    <scope>NUCLEOTIDE SEQUENCE</scope>
</reference>
<feature type="region of interest" description="Disordered" evidence="1">
    <location>
        <begin position="139"/>
        <end position="161"/>
    </location>
</feature>
<organism evidence="2">
    <name type="scientific">freshwater metagenome</name>
    <dbReference type="NCBI Taxonomy" id="449393"/>
    <lineage>
        <taxon>unclassified sequences</taxon>
        <taxon>metagenomes</taxon>
        <taxon>ecological metagenomes</taxon>
    </lineage>
</organism>
<protein>
    <submittedName>
        <fullName evidence="2">Unannotated protein</fullName>
    </submittedName>
</protein>
<evidence type="ECO:0000256" key="1">
    <source>
        <dbReference type="SAM" id="MobiDB-lite"/>
    </source>
</evidence>
<proteinExistence type="predicted"/>
<feature type="compositionally biased region" description="Low complexity" evidence="1">
    <location>
        <begin position="139"/>
        <end position="155"/>
    </location>
</feature>
<gene>
    <name evidence="2" type="ORF">UFOPK4175_00479</name>
</gene>
<evidence type="ECO:0000313" key="2">
    <source>
        <dbReference type="EMBL" id="CAB5032433.1"/>
    </source>
</evidence>
<accession>A0A6J7RU13</accession>
<name>A0A6J7RU13_9ZZZZ</name>